<dbReference type="EMBL" id="JABBFW010000024">
    <property type="protein sequence ID" value="NML17927.1"/>
    <property type="molecule type" value="Genomic_DNA"/>
</dbReference>
<proteinExistence type="predicted"/>
<dbReference type="SUPFAM" id="SSF50249">
    <property type="entry name" value="Nucleic acid-binding proteins"/>
    <property type="match status" value="1"/>
</dbReference>
<evidence type="ECO:0000313" key="3">
    <source>
        <dbReference type="Proteomes" id="UP000574067"/>
    </source>
</evidence>
<protein>
    <submittedName>
        <fullName evidence="2">OB-fold domain-containing protein</fullName>
    </submittedName>
</protein>
<evidence type="ECO:0000259" key="1">
    <source>
        <dbReference type="Pfam" id="PF01796"/>
    </source>
</evidence>
<name>A0A848FCI3_9BURK</name>
<keyword evidence="3" id="KW-1185">Reference proteome</keyword>
<dbReference type="Pfam" id="PF01796">
    <property type="entry name" value="OB_ChsH2_C"/>
    <property type="match status" value="1"/>
</dbReference>
<organism evidence="2 3">
    <name type="scientific">Azohydromonas caseinilytica</name>
    <dbReference type="NCBI Taxonomy" id="2728836"/>
    <lineage>
        <taxon>Bacteria</taxon>
        <taxon>Pseudomonadati</taxon>
        <taxon>Pseudomonadota</taxon>
        <taxon>Betaproteobacteria</taxon>
        <taxon>Burkholderiales</taxon>
        <taxon>Sphaerotilaceae</taxon>
        <taxon>Azohydromonas</taxon>
    </lineage>
</organism>
<dbReference type="AlphaFoldDB" id="A0A848FCI3"/>
<dbReference type="InterPro" id="IPR012340">
    <property type="entry name" value="NA-bd_OB-fold"/>
</dbReference>
<feature type="domain" description="ChsH2 C-terminal OB-fold" evidence="1">
    <location>
        <begin position="46"/>
        <end position="99"/>
    </location>
</feature>
<evidence type="ECO:0000313" key="2">
    <source>
        <dbReference type="EMBL" id="NML17927.1"/>
    </source>
</evidence>
<sequence length="117" mass="12747">MSEPSYPLWRHFPEPALLASRDLDSGELIFPALSADSPLAPRHETVPLAGVGEVYSFTVIHPSPRSGEAPYALGCVDLPGPVRLFGRLCGKPRPAIGDRYAARPDERFGYVFEAVRA</sequence>
<dbReference type="Proteomes" id="UP000574067">
    <property type="component" value="Unassembled WGS sequence"/>
</dbReference>
<dbReference type="RefSeq" id="WP_169162825.1">
    <property type="nucleotide sequence ID" value="NZ_JABBFW010000024.1"/>
</dbReference>
<comment type="caution">
    <text evidence="2">The sequence shown here is derived from an EMBL/GenBank/DDBJ whole genome shotgun (WGS) entry which is preliminary data.</text>
</comment>
<accession>A0A848FCI3</accession>
<gene>
    <name evidence="2" type="ORF">HHL10_23430</name>
</gene>
<reference evidence="2 3" key="1">
    <citation type="submission" date="2020-04" db="EMBL/GenBank/DDBJ databases">
        <title>Azohydromonas sp. isolated from soil.</title>
        <authorList>
            <person name="Dahal R.H."/>
        </authorList>
    </citation>
    <scope>NUCLEOTIDE SEQUENCE [LARGE SCALE GENOMIC DNA]</scope>
    <source>
        <strain evidence="2 3">G-1-1-14</strain>
    </source>
</reference>
<dbReference type="InterPro" id="IPR002878">
    <property type="entry name" value="ChsH2_C"/>
</dbReference>